<evidence type="ECO:0000313" key="6">
    <source>
        <dbReference type="EMBL" id="KMT21401.1"/>
    </source>
</evidence>
<dbReference type="InterPro" id="IPR036138">
    <property type="entry name" value="PBP_dimer_sf"/>
</dbReference>
<dbReference type="CDD" id="cd06575">
    <property type="entry name" value="PASTA_Pbp2x-like_2"/>
    <property type="match status" value="1"/>
</dbReference>
<dbReference type="Pfam" id="PF00905">
    <property type="entry name" value="Transpeptidase"/>
    <property type="match status" value="1"/>
</dbReference>
<dbReference type="InterPro" id="IPR012338">
    <property type="entry name" value="Beta-lactam/transpept-like"/>
</dbReference>
<dbReference type="RefSeq" id="WP_048570841.1">
    <property type="nucleotide sequence ID" value="NZ_LFVU01000027.1"/>
</dbReference>
<evidence type="ECO:0000256" key="3">
    <source>
        <dbReference type="ARBA" id="ARBA00023136"/>
    </source>
</evidence>
<dbReference type="InterPro" id="IPR011927">
    <property type="entry name" value="SpoVD_pbp"/>
</dbReference>
<dbReference type="InterPro" id="IPR005543">
    <property type="entry name" value="PASTA_dom"/>
</dbReference>
<dbReference type="Gene3D" id="3.90.1310.10">
    <property type="entry name" value="Penicillin-binding protein 2a (Domain 2)"/>
    <property type="match status" value="1"/>
</dbReference>
<gene>
    <name evidence="6" type="primary">spoVD</name>
    <name evidence="6" type="ORF">CLCY_2c01610</name>
</gene>
<dbReference type="InterPro" id="IPR001460">
    <property type="entry name" value="PCN-bd_Tpept"/>
</dbReference>
<comment type="subcellular location">
    <subcellularLocation>
        <location evidence="1">Membrane</location>
    </subcellularLocation>
</comment>
<dbReference type="PATRIC" id="fig|1121307.3.peg.1018"/>
<dbReference type="InterPro" id="IPR005311">
    <property type="entry name" value="PBP_dimer"/>
</dbReference>
<dbReference type="Pfam" id="PF03793">
    <property type="entry name" value="PASTA"/>
    <property type="match status" value="2"/>
</dbReference>
<dbReference type="SUPFAM" id="SSF56601">
    <property type="entry name" value="beta-lactamase/transpeptidase-like"/>
    <property type="match status" value="1"/>
</dbReference>
<keyword evidence="7" id="KW-1185">Reference proteome</keyword>
<dbReference type="InterPro" id="IPR050515">
    <property type="entry name" value="Beta-lactam/transpept"/>
</dbReference>
<evidence type="ECO:0000259" key="5">
    <source>
        <dbReference type="PROSITE" id="PS51178"/>
    </source>
</evidence>
<dbReference type="EMBL" id="LFVU01000027">
    <property type="protein sequence ID" value="KMT21401.1"/>
    <property type="molecule type" value="Genomic_DNA"/>
</dbReference>
<dbReference type="STRING" id="1121307.CLCY_2c01610"/>
<proteinExistence type="inferred from homology"/>
<dbReference type="NCBIfam" id="TIGR02214">
    <property type="entry name" value="spoVD_pbp"/>
    <property type="match status" value="1"/>
</dbReference>
<dbReference type="SUPFAM" id="SSF56519">
    <property type="entry name" value="Penicillin binding protein dimerisation domain"/>
    <property type="match status" value="1"/>
</dbReference>
<dbReference type="Gene3D" id="3.30.450.330">
    <property type="match status" value="1"/>
</dbReference>
<protein>
    <submittedName>
        <fullName evidence="6">Stage V sporulation protein D</fullName>
    </submittedName>
</protein>
<comment type="similarity">
    <text evidence="2">Belongs to the transpeptidase family.</text>
</comment>
<dbReference type="Gene3D" id="3.40.710.10">
    <property type="entry name" value="DD-peptidase/beta-lactamase superfamily"/>
    <property type="match status" value="1"/>
</dbReference>
<dbReference type="Proteomes" id="UP000036756">
    <property type="component" value="Unassembled WGS sequence"/>
</dbReference>
<reference evidence="6 7" key="1">
    <citation type="submission" date="2015-06" db="EMBL/GenBank/DDBJ databases">
        <title>Draft genome sequence of the purine-degrading Clostridium cylindrosporum HC-1 (DSM 605).</title>
        <authorList>
            <person name="Poehlein A."/>
            <person name="Schiel-Bengelsdorf B."/>
            <person name="Bengelsdorf F."/>
            <person name="Daniel R."/>
            <person name="Duerre P."/>
        </authorList>
    </citation>
    <scope>NUCLEOTIDE SEQUENCE [LARGE SCALE GENOMIC DNA]</scope>
    <source>
        <strain evidence="6 7">DSM 605</strain>
    </source>
</reference>
<sequence>MKFKLKTSVTNRKRIIILLLIIFTVQLVIIGRYAWVQIMWSPQLQKWAKEQWTYDTKIDAKRGDIVDRNGEPLAVSGNVERVDAYLKDIRKAIDKNKTSKEKISSELAPILGLTQEEILKKLNKTLPNGLPMSSVTISRRIEKDQGDKIRELKLPGIVVTEDTKRYYPGGNSLSQVLGNTNIDGDGRAGIEKQYNQELKGIPGRFMGEADKFHRELPYNMSTYIKPTNGNDVVLTIDQSIQYFTEKALEEAVSKFRAKKANAVIMDPKTGEILAMASKPDYDPNKPVEGSASESMAKWKMPIVNENFEPGSIFKLFTSAAALEENLVTMNDKFVCNGSKRVGDGVRKCWKSSGHGVQTFPEILNNSCNVGYMELGEKLGKDKLYKYIDAFGLGKKTGIDFLGEEKGIIMPLSRVGVVETATIAFGQGVSITPIQFITAIGAFGNNGDVMKPHLVKKITHTDENGNTSVVKDFAPEISKKAISPETSKTIREMMEQVVIDGGSKKAGVEGYRIGGKTGTAQKVENGKYAPGKYVSSFAGIAPIDNPKFVLLLSIDEPDPAVAYYGGQTAAPTAHQLLQDILRYMGVAQDESILPENKQKVMIPDVRGIALEEAQKKLRDLKLEVEVVGTGKTVYDISPKPGMSVNQGTKVSLYLGVEENLKGKVAVPNFERMSKAEIEGVCKSLGLSVTFDGEGVAISQDVEPTTEVNKGSTIKITLQNTQDLNE</sequence>
<dbReference type="PANTHER" id="PTHR30627">
    <property type="entry name" value="PEPTIDOGLYCAN D,D-TRANSPEPTIDASE"/>
    <property type="match status" value="1"/>
</dbReference>
<dbReference type="Pfam" id="PF03717">
    <property type="entry name" value="PBP_dimer"/>
    <property type="match status" value="1"/>
</dbReference>
<keyword evidence="3 4" id="KW-0472">Membrane</keyword>
<feature type="transmembrane region" description="Helical" evidence="4">
    <location>
        <begin position="15"/>
        <end position="35"/>
    </location>
</feature>
<dbReference type="PANTHER" id="PTHR30627:SF1">
    <property type="entry name" value="PEPTIDOGLYCAN D,D-TRANSPEPTIDASE FTSI"/>
    <property type="match status" value="1"/>
</dbReference>
<dbReference type="GO" id="GO:0005886">
    <property type="term" value="C:plasma membrane"/>
    <property type="evidence" value="ECO:0007669"/>
    <property type="project" value="TreeGrafter"/>
</dbReference>
<accession>A0A0J8G0T6</accession>
<dbReference type="GO" id="GO:0008658">
    <property type="term" value="F:penicillin binding"/>
    <property type="evidence" value="ECO:0007669"/>
    <property type="project" value="InterPro"/>
</dbReference>
<dbReference type="SMART" id="SM00740">
    <property type="entry name" value="PASTA"/>
    <property type="match status" value="2"/>
</dbReference>
<name>A0A0J8G0T6_CLOCY</name>
<dbReference type="PROSITE" id="PS51178">
    <property type="entry name" value="PASTA"/>
    <property type="match status" value="2"/>
</dbReference>
<dbReference type="OrthoDB" id="9804124at2"/>
<dbReference type="SUPFAM" id="SSF54184">
    <property type="entry name" value="Penicillin-binding protein 2x (pbp-2x), c-terminal domain"/>
    <property type="match status" value="2"/>
</dbReference>
<dbReference type="AlphaFoldDB" id="A0A0J8G0T6"/>
<keyword evidence="4" id="KW-0812">Transmembrane</keyword>
<evidence type="ECO:0000256" key="4">
    <source>
        <dbReference type="SAM" id="Phobius"/>
    </source>
</evidence>
<organism evidence="6 7">
    <name type="scientific">Clostridium cylindrosporum DSM 605</name>
    <dbReference type="NCBI Taxonomy" id="1121307"/>
    <lineage>
        <taxon>Bacteria</taxon>
        <taxon>Bacillati</taxon>
        <taxon>Bacillota</taxon>
        <taxon>Clostridia</taxon>
        <taxon>Eubacteriales</taxon>
        <taxon>Clostridiaceae</taxon>
        <taxon>Clostridium</taxon>
    </lineage>
</organism>
<keyword evidence="4" id="KW-1133">Transmembrane helix</keyword>
<comment type="caution">
    <text evidence="6">The sequence shown here is derived from an EMBL/GenBank/DDBJ whole genome shotgun (WGS) entry which is preliminary data.</text>
</comment>
<evidence type="ECO:0000256" key="2">
    <source>
        <dbReference type="ARBA" id="ARBA00007171"/>
    </source>
</evidence>
<dbReference type="GO" id="GO:0071555">
    <property type="term" value="P:cell wall organization"/>
    <property type="evidence" value="ECO:0007669"/>
    <property type="project" value="TreeGrafter"/>
</dbReference>
<feature type="domain" description="PASTA" evidence="5">
    <location>
        <begin position="661"/>
        <end position="718"/>
    </location>
</feature>
<dbReference type="CDD" id="cd06576">
    <property type="entry name" value="PASTA_Pbp2x-like_1"/>
    <property type="match status" value="1"/>
</dbReference>
<dbReference type="Gene3D" id="3.30.10.20">
    <property type="match status" value="2"/>
</dbReference>
<evidence type="ECO:0000256" key="1">
    <source>
        <dbReference type="ARBA" id="ARBA00004370"/>
    </source>
</evidence>
<evidence type="ECO:0000313" key="7">
    <source>
        <dbReference type="Proteomes" id="UP000036756"/>
    </source>
</evidence>
<feature type="domain" description="PASTA" evidence="5">
    <location>
        <begin position="595"/>
        <end position="655"/>
    </location>
</feature>